<evidence type="ECO:0000313" key="2">
    <source>
        <dbReference type="Proteomes" id="UP000054624"/>
    </source>
</evidence>
<dbReference type="AlphaFoldDB" id="A0A158E1F6"/>
<accession>A0A158E1F6</accession>
<organism evidence="1 2">
    <name type="scientific">Caballeronia temeraria</name>
    <dbReference type="NCBI Taxonomy" id="1777137"/>
    <lineage>
        <taxon>Bacteria</taxon>
        <taxon>Pseudomonadati</taxon>
        <taxon>Pseudomonadota</taxon>
        <taxon>Betaproteobacteria</taxon>
        <taxon>Burkholderiales</taxon>
        <taxon>Burkholderiaceae</taxon>
        <taxon>Caballeronia</taxon>
    </lineage>
</organism>
<dbReference type="EMBL" id="FCOI02000101">
    <property type="protein sequence ID" value="SAL00593.1"/>
    <property type="molecule type" value="Genomic_DNA"/>
</dbReference>
<reference evidence="2" key="1">
    <citation type="submission" date="2016-01" db="EMBL/GenBank/DDBJ databases">
        <authorList>
            <person name="Peeters Charlotte."/>
        </authorList>
    </citation>
    <scope>NUCLEOTIDE SEQUENCE [LARGE SCALE GENOMIC DNA]</scope>
</reference>
<proteinExistence type="predicted"/>
<name>A0A158E1F6_9BURK</name>
<sequence length="34" mass="3829">MPPLTAYALARGVKIFNSRLPQDELEIVTSRTQL</sequence>
<dbReference type="Proteomes" id="UP000054624">
    <property type="component" value="Unassembled WGS sequence"/>
</dbReference>
<keyword evidence="2" id="KW-1185">Reference proteome</keyword>
<gene>
    <name evidence="1" type="ORF">AWB76_07866</name>
</gene>
<protein>
    <submittedName>
        <fullName evidence="1">Uncharacterized protein</fullName>
    </submittedName>
</protein>
<evidence type="ECO:0000313" key="1">
    <source>
        <dbReference type="EMBL" id="SAL00593.1"/>
    </source>
</evidence>